<dbReference type="InterPro" id="IPR004413">
    <property type="entry name" value="GatB"/>
</dbReference>
<dbReference type="EC" id="6.3.5.-" evidence="10"/>
<sequence length="480" mass="54219">MSKQYETVIGLEVHVELATRTKIFCSCSTRFGGAPNTHTCPVCTGMPGSLPVLNRKVVEYAMAVGLAANCQINQLCKFDRKNYFYPDNPQNYQISQLYLPICHDGWVEIETAQGQKKKIGIHEIHMEEDAGKLIHDEWEDCSLVDYNRSGVPLIEIVSEPDMRSADEVIAYLEKLRLMIQYLGASDCKLQEGSMRADVNLSVREAGSSELGTRTEMKNLNSFKAIARAIEGERQRQIELLEDGKAVTQETRRWDDNKESSKPMRSKEDAKDYRYFPDPDLPPVVISDQWIEKVRAAQPELRDEKMERYQKEYGLPAYDASILTESKAMADLFEETVKLCKKPKEASNWLMVEAMRLLKEKAMEPEEMGLSAASLAALIDMVESKEINRTIAKTVFQEMFDQDLDPRQYVKDHGLGMVSDDGALKEAIARVIEENPQSVADYKSGKTKAMGYLVGQTMKAMKGKADPASVSSMVKEMLEQM</sequence>
<keyword evidence="4 10" id="KW-0547">Nucleotide-binding</keyword>
<keyword evidence="6 10" id="KW-0648">Protein biosynthesis</keyword>
<evidence type="ECO:0000259" key="12">
    <source>
        <dbReference type="SMART" id="SM00845"/>
    </source>
</evidence>
<dbReference type="GO" id="GO:0050567">
    <property type="term" value="F:glutaminyl-tRNA synthase (glutamine-hydrolyzing) activity"/>
    <property type="evidence" value="ECO:0007669"/>
    <property type="project" value="UniProtKB-UniRule"/>
</dbReference>
<evidence type="ECO:0000256" key="1">
    <source>
        <dbReference type="ARBA" id="ARBA00005306"/>
    </source>
</evidence>
<protein>
    <recommendedName>
        <fullName evidence="10">Aspartyl/glutamyl-tRNA(Asn/Gln) amidotransferase subunit B</fullName>
        <shortName evidence="10">Asp/Glu-ADT subunit B</shortName>
        <ecNumber evidence="10">6.3.5.-</ecNumber>
    </recommendedName>
</protein>
<comment type="catalytic activity">
    <reaction evidence="9 10">
        <text>L-glutamyl-tRNA(Gln) + L-glutamine + ATP + H2O = L-glutaminyl-tRNA(Gln) + L-glutamate + ADP + phosphate + H(+)</text>
        <dbReference type="Rhea" id="RHEA:17521"/>
        <dbReference type="Rhea" id="RHEA-COMP:9681"/>
        <dbReference type="Rhea" id="RHEA-COMP:9684"/>
        <dbReference type="ChEBI" id="CHEBI:15377"/>
        <dbReference type="ChEBI" id="CHEBI:15378"/>
        <dbReference type="ChEBI" id="CHEBI:29985"/>
        <dbReference type="ChEBI" id="CHEBI:30616"/>
        <dbReference type="ChEBI" id="CHEBI:43474"/>
        <dbReference type="ChEBI" id="CHEBI:58359"/>
        <dbReference type="ChEBI" id="CHEBI:78520"/>
        <dbReference type="ChEBI" id="CHEBI:78521"/>
        <dbReference type="ChEBI" id="CHEBI:456216"/>
    </reaction>
</comment>
<comment type="catalytic activity">
    <reaction evidence="8 10">
        <text>L-aspartyl-tRNA(Asn) + L-glutamine + ATP + H2O = L-asparaginyl-tRNA(Asn) + L-glutamate + ADP + phosphate + 2 H(+)</text>
        <dbReference type="Rhea" id="RHEA:14513"/>
        <dbReference type="Rhea" id="RHEA-COMP:9674"/>
        <dbReference type="Rhea" id="RHEA-COMP:9677"/>
        <dbReference type="ChEBI" id="CHEBI:15377"/>
        <dbReference type="ChEBI" id="CHEBI:15378"/>
        <dbReference type="ChEBI" id="CHEBI:29985"/>
        <dbReference type="ChEBI" id="CHEBI:30616"/>
        <dbReference type="ChEBI" id="CHEBI:43474"/>
        <dbReference type="ChEBI" id="CHEBI:58359"/>
        <dbReference type="ChEBI" id="CHEBI:78515"/>
        <dbReference type="ChEBI" id="CHEBI:78516"/>
        <dbReference type="ChEBI" id="CHEBI:456216"/>
    </reaction>
</comment>
<dbReference type="InterPro" id="IPR023168">
    <property type="entry name" value="GatB_Yqey_C_2"/>
</dbReference>
<reference evidence="13" key="2">
    <citation type="submission" date="2021-04" db="EMBL/GenBank/DDBJ databases">
        <authorList>
            <person name="Gilroy R."/>
        </authorList>
    </citation>
    <scope>NUCLEOTIDE SEQUENCE</scope>
    <source>
        <strain evidence="13">CHK188-4685</strain>
    </source>
</reference>
<evidence type="ECO:0000256" key="7">
    <source>
        <dbReference type="ARBA" id="ARBA00024799"/>
    </source>
</evidence>
<dbReference type="NCBIfam" id="NF004014">
    <property type="entry name" value="PRK05477.1-4"/>
    <property type="match status" value="1"/>
</dbReference>
<evidence type="ECO:0000256" key="8">
    <source>
        <dbReference type="ARBA" id="ARBA00047380"/>
    </source>
</evidence>
<comment type="similarity">
    <text evidence="1 10">Belongs to the GatB/GatE family. GatB subfamily.</text>
</comment>
<evidence type="ECO:0000256" key="9">
    <source>
        <dbReference type="ARBA" id="ARBA00047913"/>
    </source>
</evidence>
<dbReference type="SUPFAM" id="SSF55931">
    <property type="entry name" value="Glutamine synthetase/guanido kinase"/>
    <property type="match status" value="1"/>
</dbReference>
<dbReference type="InterPro" id="IPR014746">
    <property type="entry name" value="Gln_synth/guanido_kin_cat_dom"/>
</dbReference>
<dbReference type="InterPro" id="IPR006075">
    <property type="entry name" value="Asn/Gln-tRNA_Trfase_suB/E_cat"/>
</dbReference>
<dbReference type="Gene3D" id="1.10.150.380">
    <property type="entry name" value="GatB domain, N-terminal subdomain"/>
    <property type="match status" value="1"/>
</dbReference>
<dbReference type="AlphaFoldDB" id="A0A9D2L6P6"/>
<dbReference type="Pfam" id="PF02934">
    <property type="entry name" value="GatB_N"/>
    <property type="match status" value="1"/>
</dbReference>
<dbReference type="NCBIfam" id="NF004012">
    <property type="entry name" value="PRK05477.1-2"/>
    <property type="match status" value="1"/>
</dbReference>
<dbReference type="InterPro" id="IPR042114">
    <property type="entry name" value="GatB_C_1"/>
</dbReference>
<dbReference type="FunFam" id="1.10.150.380:FF:000001">
    <property type="entry name" value="Aspartyl/glutamyl-tRNA(Asn/Gln) amidotransferase subunit B"/>
    <property type="match status" value="1"/>
</dbReference>
<dbReference type="SUPFAM" id="SSF89095">
    <property type="entry name" value="GatB/YqeY motif"/>
    <property type="match status" value="1"/>
</dbReference>
<dbReference type="GO" id="GO:0006412">
    <property type="term" value="P:translation"/>
    <property type="evidence" value="ECO:0007669"/>
    <property type="project" value="UniProtKB-UniRule"/>
</dbReference>
<organism evidence="13 14">
    <name type="scientific">Candidatus Enterocloster faecavium</name>
    <dbReference type="NCBI Taxonomy" id="2838560"/>
    <lineage>
        <taxon>Bacteria</taxon>
        <taxon>Bacillati</taxon>
        <taxon>Bacillota</taxon>
        <taxon>Clostridia</taxon>
        <taxon>Lachnospirales</taxon>
        <taxon>Lachnospiraceae</taxon>
        <taxon>Enterocloster</taxon>
    </lineage>
</organism>
<dbReference type="GO" id="GO:0005524">
    <property type="term" value="F:ATP binding"/>
    <property type="evidence" value="ECO:0007669"/>
    <property type="project" value="UniProtKB-KW"/>
</dbReference>
<dbReference type="InterPro" id="IPR017958">
    <property type="entry name" value="Gln-tRNA_amidoTrfase_suB_CS"/>
</dbReference>
<evidence type="ECO:0000256" key="2">
    <source>
        <dbReference type="ARBA" id="ARBA00011123"/>
    </source>
</evidence>
<feature type="domain" description="Asn/Gln amidotransferase" evidence="12">
    <location>
        <begin position="330"/>
        <end position="477"/>
    </location>
</feature>
<dbReference type="HAMAP" id="MF_00121">
    <property type="entry name" value="GatB"/>
    <property type="match status" value="1"/>
</dbReference>
<dbReference type="Proteomes" id="UP000886804">
    <property type="component" value="Unassembled WGS sequence"/>
</dbReference>
<evidence type="ECO:0000256" key="11">
    <source>
        <dbReference type="SAM" id="MobiDB-lite"/>
    </source>
</evidence>
<gene>
    <name evidence="10 13" type="primary">gatB</name>
    <name evidence="13" type="ORF">H9716_03915</name>
</gene>
<dbReference type="PROSITE" id="PS01234">
    <property type="entry name" value="GATB"/>
    <property type="match status" value="1"/>
</dbReference>
<dbReference type="NCBIfam" id="TIGR00133">
    <property type="entry name" value="gatB"/>
    <property type="match status" value="1"/>
</dbReference>
<accession>A0A9D2L6P6</accession>
<dbReference type="GO" id="GO:0070681">
    <property type="term" value="P:glutaminyl-tRNAGln biosynthesis via transamidation"/>
    <property type="evidence" value="ECO:0007669"/>
    <property type="project" value="TreeGrafter"/>
</dbReference>
<comment type="subunit">
    <text evidence="2 10">Heterotrimer of A, B and C subunits.</text>
</comment>
<evidence type="ECO:0000256" key="6">
    <source>
        <dbReference type="ARBA" id="ARBA00022917"/>
    </source>
</evidence>
<keyword evidence="5 10" id="KW-0067">ATP-binding</keyword>
<dbReference type="SMART" id="SM00845">
    <property type="entry name" value="GatB_Yqey"/>
    <property type="match status" value="1"/>
</dbReference>
<reference evidence="13" key="1">
    <citation type="journal article" date="2021" name="PeerJ">
        <title>Extensive microbial diversity within the chicken gut microbiome revealed by metagenomics and culture.</title>
        <authorList>
            <person name="Gilroy R."/>
            <person name="Ravi A."/>
            <person name="Getino M."/>
            <person name="Pursley I."/>
            <person name="Horton D.L."/>
            <person name="Alikhan N.F."/>
            <person name="Baker D."/>
            <person name="Gharbi K."/>
            <person name="Hall N."/>
            <person name="Watson M."/>
            <person name="Adriaenssens E.M."/>
            <person name="Foster-Nyarko E."/>
            <person name="Jarju S."/>
            <person name="Secka A."/>
            <person name="Antonio M."/>
            <person name="Oren A."/>
            <person name="Chaudhuri R.R."/>
            <person name="La Ragione R."/>
            <person name="Hildebrand F."/>
            <person name="Pallen M.J."/>
        </authorList>
    </citation>
    <scope>NUCLEOTIDE SEQUENCE</scope>
    <source>
        <strain evidence="13">CHK188-4685</strain>
    </source>
</reference>
<dbReference type="PANTHER" id="PTHR11659">
    <property type="entry name" value="GLUTAMYL-TRNA GLN AMIDOTRANSFERASE SUBUNIT B MITOCHONDRIAL AND PROKARYOTIC PET112-RELATED"/>
    <property type="match status" value="1"/>
</dbReference>
<dbReference type="Gene3D" id="1.10.10.410">
    <property type="match status" value="1"/>
</dbReference>
<dbReference type="PANTHER" id="PTHR11659:SF0">
    <property type="entry name" value="GLUTAMYL-TRNA(GLN) AMIDOTRANSFERASE SUBUNIT B, MITOCHONDRIAL"/>
    <property type="match status" value="1"/>
</dbReference>
<comment type="caution">
    <text evidence="13">The sequence shown here is derived from an EMBL/GenBank/DDBJ whole genome shotgun (WGS) entry which is preliminary data.</text>
</comment>
<feature type="region of interest" description="Disordered" evidence="11">
    <location>
        <begin position="248"/>
        <end position="267"/>
    </location>
</feature>
<comment type="function">
    <text evidence="7 10">Allows the formation of correctly charged Asn-tRNA(Asn) or Gln-tRNA(Gln) through the transamidation of misacylated Asp-tRNA(Asn) or Glu-tRNA(Gln) in organisms which lack either or both of asparaginyl-tRNA or glutaminyl-tRNA synthetases. The reaction takes place in the presence of glutamine and ATP through an activated phospho-Asp-tRNA(Asn) or phospho-Glu-tRNA(Gln).</text>
</comment>
<evidence type="ECO:0000313" key="13">
    <source>
        <dbReference type="EMBL" id="HJB06989.1"/>
    </source>
</evidence>
<dbReference type="InterPro" id="IPR003789">
    <property type="entry name" value="Asn/Gln_tRNA_amidoTrase-B-like"/>
</dbReference>
<evidence type="ECO:0000313" key="14">
    <source>
        <dbReference type="Proteomes" id="UP000886804"/>
    </source>
</evidence>
<name>A0A9D2L6P6_9FIRM</name>
<dbReference type="FunFam" id="1.10.10.410:FF:000001">
    <property type="entry name" value="Aspartyl/glutamyl-tRNA(Asn/Gln) amidotransferase subunit B"/>
    <property type="match status" value="1"/>
</dbReference>
<evidence type="ECO:0000256" key="10">
    <source>
        <dbReference type="HAMAP-Rule" id="MF_00121"/>
    </source>
</evidence>
<dbReference type="InterPro" id="IPR017959">
    <property type="entry name" value="Asn/Gln-tRNA_amidoTrfase_suB/E"/>
</dbReference>
<dbReference type="InterPro" id="IPR018027">
    <property type="entry name" value="Asn/Gln_amidotransferase"/>
</dbReference>
<keyword evidence="3 10" id="KW-0436">Ligase</keyword>
<evidence type="ECO:0000256" key="4">
    <source>
        <dbReference type="ARBA" id="ARBA00022741"/>
    </source>
</evidence>
<evidence type="ECO:0000256" key="3">
    <source>
        <dbReference type="ARBA" id="ARBA00022598"/>
    </source>
</evidence>
<evidence type="ECO:0000256" key="5">
    <source>
        <dbReference type="ARBA" id="ARBA00022840"/>
    </source>
</evidence>
<dbReference type="Pfam" id="PF02637">
    <property type="entry name" value="GatB_Yqey"/>
    <property type="match status" value="1"/>
</dbReference>
<dbReference type="EMBL" id="DWYS01000049">
    <property type="protein sequence ID" value="HJB06989.1"/>
    <property type="molecule type" value="Genomic_DNA"/>
</dbReference>
<proteinExistence type="inferred from homology"/>